<comment type="cofactor">
    <cofactor evidence="1 8">
        <name>thiamine diphosphate</name>
        <dbReference type="ChEBI" id="CHEBI:58937"/>
    </cofactor>
</comment>
<keyword evidence="6 8" id="KW-0786">Thiamine pyrophosphate</keyword>
<dbReference type="PANTHER" id="PTHR11516">
    <property type="entry name" value="PYRUVATE DEHYDROGENASE E1 COMPONENT, ALPHA SUBUNIT BACTERIAL AND ORGANELLAR"/>
    <property type="match status" value="1"/>
</dbReference>
<keyword evidence="7 8" id="KW-0670">Pyruvate</keyword>
<gene>
    <name evidence="8" type="primary">pdhA</name>
    <name evidence="11" type="ORF">J421_2668</name>
</gene>
<dbReference type="OrthoDB" id="9769337at2"/>
<accession>W0RIR4</accession>
<dbReference type="STRING" id="861299.J421_2668"/>
<dbReference type="HOGENOM" id="CLU_029393_5_0_0"/>
<dbReference type="InParanoid" id="W0RIR4"/>
<evidence type="ECO:0000256" key="1">
    <source>
        <dbReference type="ARBA" id="ARBA00001964"/>
    </source>
</evidence>
<dbReference type="EC" id="1.2.4.1" evidence="3 8"/>
<evidence type="ECO:0000256" key="8">
    <source>
        <dbReference type="RuleBase" id="RU361139"/>
    </source>
</evidence>
<dbReference type="InterPro" id="IPR029061">
    <property type="entry name" value="THDP-binding"/>
</dbReference>
<keyword evidence="5 8" id="KW-0560">Oxidoreductase</keyword>
<dbReference type="InterPro" id="IPR001017">
    <property type="entry name" value="DH_E1"/>
</dbReference>
<evidence type="ECO:0000313" key="12">
    <source>
        <dbReference type="Proteomes" id="UP000019151"/>
    </source>
</evidence>
<evidence type="ECO:0000256" key="7">
    <source>
        <dbReference type="ARBA" id="ARBA00023317"/>
    </source>
</evidence>
<dbReference type="PATRIC" id="fig|861299.3.peg.2716"/>
<comment type="catalytic activity">
    <reaction evidence="8">
        <text>N(6)-[(R)-lipoyl]-L-lysyl-[protein] + pyruvate + H(+) = N(6)-[(R)-S(8)-acetyldihydrolipoyl]-L-lysyl-[protein] + CO2</text>
        <dbReference type="Rhea" id="RHEA:19189"/>
        <dbReference type="Rhea" id="RHEA-COMP:10474"/>
        <dbReference type="Rhea" id="RHEA-COMP:10478"/>
        <dbReference type="ChEBI" id="CHEBI:15361"/>
        <dbReference type="ChEBI" id="CHEBI:15378"/>
        <dbReference type="ChEBI" id="CHEBI:16526"/>
        <dbReference type="ChEBI" id="CHEBI:83099"/>
        <dbReference type="ChEBI" id="CHEBI:83111"/>
        <dbReference type="EC" id="1.2.4.1"/>
    </reaction>
</comment>
<dbReference type="NCBIfam" id="TIGR03182">
    <property type="entry name" value="PDH_E1_alph_y"/>
    <property type="match status" value="1"/>
</dbReference>
<dbReference type="GO" id="GO:0004739">
    <property type="term" value="F:pyruvate dehydrogenase (acetyl-transferring) activity"/>
    <property type="evidence" value="ECO:0007669"/>
    <property type="project" value="UniProtKB-UniRule"/>
</dbReference>
<dbReference type="InterPro" id="IPR050642">
    <property type="entry name" value="PDH_E1_Alpha_Subunit"/>
</dbReference>
<reference evidence="11 12" key="1">
    <citation type="journal article" date="2014" name="Genome Announc.">
        <title>Genome Sequence and Methylome of Soil Bacterium Gemmatirosa kalamazoonensis KBS708T, a Member of the Rarely Cultivated Gemmatimonadetes Phylum.</title>
        <authorList>
            <person name="Debruyn J.M."/>
            <person name="Radosevich M."/>
            <person name="Wommack K.E."/>
            <person name="Polson S.W."/>
            <person name="Hauser L.J."/>
            <person name="Fawaz M.N."/>
            <person name="Korlach J."/>
            <person name="Tsai Y.C."/>
        </authorList>
    </citation>
    <scope>NUCLEOTIDE SEQUENCE [LARGE SCALE GENOMIC DNA]</scope>
    <source>
        <strain evidence="11 12">KBS708</strain>
    </source>
</reference>
<protein>
    <recommendedName>
        <fullName evidence="4 8">Pyruvate dehydrogenase E1 component subunit alpha</fullName>
        <ecNumber evidence="3 8">1.2.4.1</ecNumber>
    </recommendedName>
</protein>
<dbReference type="Pfam" id="PF00676">
    <property type="entry name" value="E1_dh"/>
    <property type="match status" value="1"/>
</dbReference>
<evidence type="ECO:0000256" key="6">
    <source>
        <dbReference type="ARBA" id="ARBA00023052"/>
    </source>
</evidence>
<evidence type="ECO:0000256" key="9">
    <source>
        <dbReference type="SAM" id="MobiDB-lite"/>
    </source>
</evidence>
<feature type="region of interest" description="Disordered" evidence="9">
    <location>
        <begin position="1"/>
        <end position="36"/>
    </location>
</feature>
<evidence type="ECO:0000256" key="4">
    <source>
        <dbReference type="ARBA" id="ARBA00014159"/>
    </source>
</evidence>
<evidence type="ECO:0000259" key="10">
    <source>
        <dbReference type="Pfam" id="PF00676"/>
    </source>
</evidence>
<dbReference type="KEGG" id="gba:J421_2668"/>
<dbReference type="FunCoup" id="W0RIR4">
    <property type="interactions" value="400"/>
</dbReference>
<sequence length="356" mass="38810">MAKRKGEARGGAAVADAPTTENEAAPNGGPNGASDGALNKEMLRSMLLQRRFEERCAEAYAIGKIGGFCHLYIGQEAVSTGVESLLRADDYVITTYRDHGQALARGISPRAIMAELFGRIDGVVRGKGGSMHIFDRNTNFLGGHGIVGGHVPLAAGVGFAIKYRGGDQVIVCFMGESVVNTGAFHEALNMAALWKLPCVFLIENNRYGMGTALERASSIHDIHERGAAYNMARAFCDGQDVFAVRQTVGEAIERARKEQLPTLIDVRTYRFMGHSMSDAVSGTYRTKAELDEYLKRDPIALLRAHMQENGEITPEDVQHMDEEIKALVQDAWDFADNSPEPPLEALYEDVLVDTTS</sequence>
<dbReference type="FunFam" id="3.40.50.970:FF:000013">
    <property type="entry name" value="Pyruvate dehydrogenase E1 component subunit alpha"/>
    <property type="match status" value="1"/>
</dbReference>
<organism evidence="11 12">
    <name type="scientific">Gemmatirosa kalamazoonensis</name>
    <dbReference type="NCBI Taxonomy" id="861299"/>
    <lineage>
        <taxon>Bacteria</taxon>
        <taxon>Pseudomonadati</taxon>
        <taxon>Gemmatimonadota</taxon>
        <taxon>Gemmatimonadia</taxon>
        <taxon>Gemmatimonadales</taxon>
        <taxon>Gemmatimonadaceae</taxon>
        <taxon>Gemmatirosa</taxon>
    </lineage>
</organism>
<evidence type="ECO:0000256" key="3">
    <source>
        <dbReference type="ARBA" id="ARBA00012281"/>
    </source>
</evidence>
<name>W0RIR4_9BACT</name>
<dbReference type="SUPFAM" id="SSF52518">
    <property type="entry name" value="Thiamin diphosphate-binding fold (THDP-binding)"/>
    <property type="match status" value="1"/>
</dbReference>
<dbReference type="AlphaFoldDB" id="W0RIR4"/>
<dbReference type="eggNOG" id="COG1071">
    <property type="taxonomic scope" value="Bacteria"/>
</dbReference>
<dbReference type="EMBL" id="CP007128">
    <property type="protein sequence ID" value="AHG90205.1"/>
    <property type="molecule type" value="Genomic_DNA"/>
</dbReference>
<feature type="domain" description="Dehydrogenase E1 component" evidence="10">
    <location>
        <begin position="45"/>
        <end position="343"/>
    </location>
</feature>
<dbReference type="InterPro" id="IPR017597">
    <property type="entry name" value="Pyrv_DH_E1_asu_subgrp-y"/>
</dbReference>
<dbReference type="CDD" id="cd02000">
    <property type="entry name" value="TPP_E1_PDC_ADC_BCADC"/>
    <property type="match status" value="1"/>
</dbReference>
<dbReference type="GO" id="GO:0006086">
    <property type="term" value="P:pyruvate decarboxylation to acetyl-CoA"/>
    <property type="evidence" value="ECO:0007669"/>
    <property type="project" value="InterPro"/>
</dbReference>
<dbReference type="PANTHER" id="PTHR11516:SF60">
    <property type="entry name" value="PYRUVATE DEHYDROGENASE E1 COMPONENT SUBUNIT ALPHA"/>
    <property type="match status" value="1"/>
</dbReference>
<proteinExistence type="predicted"/>
<dbReference type="Gene3D" id="3.40.50.970">
    <property type="match status" value="1"/>
</dbReference>
<evidence type="ECO:0000313" key="11">
    <source>
        <dbReference type="EMBL" id="AHG90205.1"/>
    </source>
</evidence>
<keyword evidence="12" id="KW-1185">Reference proteome</keyword>
<comment type="subunit">
    <text evidence="2 8">Heterodimer of an alpha and a beta chain.</text>
</comment>
<evidence type="ECO:0000256" key="2">
    <source>
        <dbReference type="ARBA" id="ARBA00011870"/>
    </source>
</evidence>
<dbReference type="Proteomes" id="UP000019151">
    <property type="component" value="Chromosome"/>
</dbReference>
<evidence type="ECO:0000256" key="5">
    <source>
        <dbReference type="ARBA" id="ARBA00023002"/>
    </source>
</evidence>
<comment type="function">
    <text evidence="8">The pyruvate dehydrogenase complex catalyzes the overall conversion of pyruvate to acetyl-CoA and CO(2).</text>
</comment>